<organism evidence="3 4">
    <name type="scientific">Austropuccinia psidii MF-1</name>
    <dbReference type="NCBI Taxonomy" id="1389203"/>
    <lineage>
        <taxon>Eukaryota</taxon>
        <taxon>Fungi</taxon>
        <taxon>Dikarya</taxon>
        <taxon>Basidiomycota</taxon>
        <taxon>Pucciniomycotina</taxon>
        <taxon>Pucciniomycetes</taxon>
        <taxon>Pucciniales</taxon>
        <taxon>Sphaerophragmiaceae</taxon>
        <taxon>Austropuccinia</taxon>
    </lineage>
</organism>
<dbReference type="Proteomes" id="UP000765509">
    <property type="component" value="Unassembled WGS sequence"/>
</dbReference>
<keyword evidence="1" id="KW-0175">Coiled coil</keyword>
<gene>
    <name evidence="3" type="ORF">O181_098643</name>
</gene>
<feature type="region of interest" description="Disordered" evidence="2">
    <location>
        <begin position="116"/>
        <end position="137"/>
    </location>
</feature>
<evidence type="ECO:0000313" key="4">
    <source>
        <dbReference type="Proteomes" id="UP000765509"/>
    </source>
</evidence>
<evidence type="ECO:0000256" key="2">
    <source>
        <dbReference type="SAM" id="MobiDB-lite"/>
    </source>
</evidence>
<reference evidence="3" key="1">
    <citation type="submission" date="2021-03" db="EMBL/GenBank/DDBJ databases">
        <title>Draft genome sequence of rust myrtle Austropuccinia psidii MF-1, a brazilian biotype.</title>
        <authorList>
            <person name="Quecine M.C."/>
            <person name="Pachon D.M.R."/>
            <person name="Bonatelli M.L."/>
            <person name="Correr F.H."/>
            <person name="Franceschini L.M."/>
            <person name="Leite T.F."/>
            <person name="Margarido G.R.A."/>
            <person name="Almeida C.A."/>
            <person name="Ferrarezi J.A."/>
            <person name="Labate C.A."/>
        </authorList>
    </citation>
    <scope>NUCLEOTIDE SEQUENCE</scope>
    <source>
        <strain evidence="3">MF-1</strain>
    </source>
</reference>
<feature type="coiled-coil region" evidence="1">
    <location>
        <begin position="56"/>
        <end position="87"/>
    </location>
</feature>
<comment type="caution">
    <text evidence="3">The sequence shown here is derived from an EMBL/GenBank/DDBJ whole genome shotgun (WGS) entry which is preliminary data.</text>
</comment>
<protein>
    <submittedName>
        <fullName evidence="3">Uncharacterized protein</fullName>
    </submittedName>
</protein>
<accession>A0A9Q3JB82</accession>
<dbReference type="AlphaFoldDB" id="A0A9Q3JB82"/>
<evidence type="ECO:0000256" key="1">
    <source>
        <dbReference type="SAM" id="Coils"/>
    </source>
</evidence>
<sequence>MVRSEDGGYLIPPMNILKKYIEQELEERILVTKSLSPPRIAEKRESNNKARMVQLKEELFAGIQEALKKMQELTKTLKEQKEVVNDEEPSENEDVKQLMDQLNELTNLAKPQKKIISNPQSNNQGFSPRDNVCQPPNRRVPYVPAQNLPRFTVKCHYCMEGCCSVGRFT</sequence>
<keyword evidence="4" id="KW-1185">Reference proteome</keyword>
<proteinExistence type="predicted"/>
<feature type="compositionally biased region" description="Polar residues" evidence="2">
    <location>
        <begin position="116"/>
        <end position="126"/>
    </location>
</feature>
<name>A0A9Q3JB82_9BASI</name>
<evidence type="ECO:0000313" key="3">
    <source>
        <dbReference type="EMBL" id="MBW0558928.1"/>
    </source>
</evidence>
<dbReference type="EMBL" id="AVOT02067368">
    <property type="protein sequence ID" value="MBW0558928.1"/>
    <property type="molecule type" value="Genomic_DNA"/>
</dbReference>